<comment type="caution">
    <text evidence="2">The sequence shown here is derived from an EMBL/GenBank/DDBJ whole genome shotgun (WGS) entry which is preliminary data.</text>
</comment>
<evidence type="ECO:0000313" key="2">
    <source>
        <dbReference type="EMBL" id="KAJ1172153.1"/>
    </source>
</evidence>
<feature type="compositionally biased region" description="Polar residues" evidence="1">
    <location>
        <begin position="98"/>
        <end position="115"/>
    </location>
</feature>
<dbReference type="Proteomes" id="UP001066276">
    <property type="component" value="Chromosome 4_1"/>
</dbReference>
<accession>A0AAV7T6V4</accession>
<sequence>MTSLYICAAAGCSGAAPHPRLDLTSVPVAHIYWRLCCRCVAARSVAGTRCHDNHFSGPSVPHLCGGPVQVRVGQSAPPSEPPGDTACAGRAPGLSSATRSLSVGSSAGQNPNIRSGVSRAPPLLLMAPPVRALPSTPERGRHPDSSAGHPVHACCVAGLRCSVFLSVLALSHTYLVFFMCSAWEFDVLSGSFYGLWTELSLERPFTAPS</sequence>
<gene>
    <name evidence="2" type="ORF">NDU88_004003</name>
</gene>
<dbReference type="EMBL" id="JANPWB010000007">
    <property type="protein sequence ID" value="KAJ1172153.1"/>
    <property type="molecule type" value="Genomic_DNA"/>
</dbReference>
<feature type="region of interest" description="Disordered" evidence="1">
    <location>
        <begin position="70"/>
        <end position="89"/>
    </location>
</feature>
<evidence type="ECO:0000256" key="1">
    <source>
        <dbReference type="SAM" id="MobiDB-lite"/>
    </source>
</evidence>
<proteinExistence type="predicted"/>
<dbReference type="AlphaFoldDB" id="A0AAV7T6V4"/>
<protein>
    <submittedName>
        <fullName evidence="2">Uncharacterized protein</fullName>
    </submittedName>
</protein>
<organism evidence="2 3">
    <name type="scientific">Pleurodeles waltl</name>
    <name type="common">Iberian ribbed newt</name>
    <dbReference type="NCBI Taxonomy" id="8319"/>
    <lineage>
        <taxon>Eukaryota</taxon>
        <taxon>Metazoa</taxon>
        <taxon>Chordata</taxon>
        <taxon>Craniata</taxon>
        <taxon>Vertebrata</taxon>
        <taxon>Euteleostomi</taxon>
        <taxon>Amphibia</taxon>
        <taxon>Batrachia</taxon>
        <taxon>Caudata</taxon>
        <taxon>Salamandroidea</taxon>
        <taxon>Salamandridae</taxon>
        <taxon>Pleurodelinae</taxon>
        <taxon>Pleurodeles</taxon>
    </lineage>
</organism>
<keyword evidence="3" id="KW-1185">Reference proteome</keyword>
<evidence type="ECO:0000313" key="3">
    <source>
        <dbReference type="Proteomes" id="UP001066276"/>
    </source>
</evidence>
<feature type="region of interest" description="Disordered" evidence="1">
    <location>
        <begin position="98"/>
        <end position="119"/>
    </location>
</feature>
<reference evidence="2" key="1">
    <citation type="journal article" date="2022" name="bioRxiv">
        <title>Sequencing and chromosome-scale assembly of the giantPleurodeles waltlgenome.</title>
        <authorList>
            <person name="Brown T."/>
            <person name="Elewa A."/>
            <person name="Iarovenko S."/>
            <person name="Subramanian E."/>
            <person name="Araus A.J."/>
            <person name="Petzold A."/>
            <person name="Susuki M."/>
            <person name="Suzuki K.-i.T."/>
            <person name="Hayashi T."/>
            <person name="Toyoda A."/>
            <person name="Oliveira C."/>
            <person name="Osipova E."/>
            <person name="Leigh N.D."/>
            <person name="Simon A."/>
            <person name="Yun M.H."/>
        </authorList>
    </citation>
    <scope>NUCLEOTIDE SEQUENCE</scope>
    <source>
        <strain evidence="2">20211129_DDA</strain>
        <tissue evidence="2">Liver</tissue>
    </source>
</reference>
<name>A0AAV7T6V4_PLEWA</name>